<sequence>MKEMFANIAASISELRAPILLETAGAPIALLDQGEDFLPSRP</sequence>
<protein>
    <submittedName>
        <fullName evidence="2">Uncharacterized protein</fullName>
    </submittedName>
</protein>
<dbReference type="EMBL" id="CAADGH010000107">
    <property type="protein sequence ID" value="VFK77178.1"/>
    <property type="molecule type" value="Genomic_DNA"/>
</dbReference>
<evidence type="ECO:0000313" key="3">
    <source>
        <dbReference type="EMBL" id="VFK77178.1"/>
    </source>
</evidence>
<accession>A0A450Y173</accession>
<dbReference type="EMBL" id="CAADFQ010000109">
    <property type="protein sequence ID" value="VFK35279.1"/>
    <property type="molecule type" value="Genomic_DNA"/>
</dbReference>
<dbReference type="EMBL" id="CAADFO010000107">
    <property type="protein sequence ID" value="VFK32292.1"/>
    <property type="molecule type" value="Genomic_DNA"/>
</dbReference>
<organism evidence="2">
    <name type="scientific">Candidatus Kentrum sp. MB</name>
    <dbReference type="NCBI Taxonomy" id="2138164"/>
    <lineage>
        <taxon>Bacteria</taxon>
        <taxon>Pseudomonadati</taxon>
        <taxon>Pseudomonadota</taxon>
        <taxon>Gammaproteobacteria</taxon>
        <taxon>Candidatus Kentrum</taxon>
    </lineage>
</organism>
<name>A0A450Y173_9GAMM</name>
<evidence type="ECO:0000313" key="1">
    <source>
        <dbReference type="EMBL" id="VFK32292.1"/>
    </source>
</evidence>
<gene>
    <name evidence="1" type="ORF">BECKMB1821G_GA0114241_11073</name>
    <name evidence="3" type="ORF">BECKMB1821H_GA0114242_11073</name>
    <name evidence="2" type="ORF">BECKMB1821I_GA0114274_11093</name>
</gene>
<evidence type="ECO:0000313" key="2">
    <source>
        <dbReference type="EMBL" id="VFK35279.1"/>
    </source>
</evidence>
<dbReference type="AlphaFoldDB" id="A0A450Y173"/>
<proteinExistence type="predicted"/>
<reference evidence="2" key="1">
    <citation type="submission" date="2019-02" db="EMBL/GenBank/DDBJ databases">
        <authorList>
            <person name="Gruber-Vodicka R. H."/>
            <person name="Seah K. B. B."/>
        </authorList>
    </citation>
    <scope>NUCLEOTIDE SEQUENCE</scope>
    <source>
        <strain evidence="1">BECK_BZ197</strain>
        <strain evidence="3">BECK_BZ198</strain>
        <strain evidence="2">BECK_BZ199</strain>
    </source>
</reference>